<feature type="transmembrane region" description="Helical" evidence="5">
    <location>
        <begin position="47"/>
        <end position="67"/>
    </location>
</feature>
<feature type="transmembrane region" description="Helical" evidence="5">
    <location>
        <begin position="140"/>
        <end position="162"/>
    </location>
</feature>
<protein>
    <recommendedName>
        <fullName evidence="6">G-protein coupled receptors family 1 profile domain-containing protein</fullName>
    </recommendedName>
</protein>
<dbReference type="InterPro" id="IPR052665">
    <property type="entry name" value="Neuropeptide-GPCR"/>
</dbReference>
<sequence length="327" mass="38193">MWFDDLTPVAWPLNAWYIMTIISVPVYLIVVICLIRLRLCSKTYNTTFYTILLQHSFADLLTSLFFFSSQYPRNIQIIREFYFEYQHYYIAPATYNSIYYFLYVRCSGIMLLSFQRYLIIASPTAKFTQIVQEAKNWKIVVVYWTIPTLISLIVLKDVDITFDNLENMSIVVDKSIIARNTLMALIVTSVTCIFCTTVYLLLFYYIRTHTANLISKSLRREMHLAVQVFILLIGLFGIFLYYSFQNYFSKHSNAGPIYFMRSLYPLPNGILSYLNPFCILFLNRDLARQVWRSARCAKLLVSDVRASTLQSTSNRPAVKITKVRAIA</sequence>
<evidence type="ECO:0000313" key="7">
    <source>
        <dbReference type="EMBL" id="CAI5447301.1"/>
    </source>
</evidence>
<keyword evidence="3 5" id="KW-1133">Transmembrane helix</keyword>
<dbReference type="PANTHER" id="PTHR24224:SF17">
    <property type="entry name" value="G-PROTEIN COUPLED RECEPTORS FAMILY 1 PROFILE DOMAIN-CONTAINING PROTEIN"/>
    <property type="match status" value="1"/>
</dbReference>
<comment type="caution">
    <text evidence="7">The sequence shown here is derived from an EMBL/GenBank/DDBJ whole genome shotgun (WGS) entry which is preliminary data.</text>
</comment>
<keyword evidence="8" id="KW-1185">Reference proteome</keyword>
<dbReference type="InterPro" id="IPR017452">
    <property type="entry name" value="GPCR_Rhodpsn_7TM"/>
</dbReference>
<dbReference type="Pfam" id="PF10323">
    <property type="entry name" value="7TM_GPCR_Srv"/>
    <property type="match status" value="1"/>
</dbReference>
<proteinExistence type="predicted"/>
<dbReference type="FunFam" id="1.20.1070.10:FF:000430">
    <property type="entry name" value="Serpentine Receptor, class V"/>
    <property type="match status" value="1"/>
</dbReference>
<accession>A0A9P1ILK3</accession>
<evidence type="ECO:0000256" key="4">
    <source>
        <dbReference type="ARBA" id="ARBA00023136"/>
    </source>
</evidence>
<keyword evidence="2 5" id="KW-0812">Transmembrane</keyword>
<feature type="transmembrane region" description="Helical" evidence="5">
    <location>
        <begin position="264"/>
        <end position="282"/>
    </location>
</feature>
<feature type="transmembrane region" description="Helical" evidence="5">
    <location>
        <begin position="224"/>
        <end position="244"/>
    </location>
</feature>
<evidence type="ECO:0000259" key="6">
    <source>
        <dbReference type="PROSITE" id="PS50262"/>
    </source>
</evidence>
<evidence type="ECO:0000256" key="1">
    <source>
        <dbReference type="ARBA" id="ARBA00004370"/>
    </source>
</evidence>
<name>A0A9P1ILK3_9PELO</name>
<evidence type="ECO:0000313" key="8">
    <source>
        <dbReference type="Proteomes" id="UP001152747"/>
    </source>
</evidence>
<feature type="domain" description="G-protein coupled receptors family 1 profile" evidence="6">
    <location>
        <begin position="26"/>
        <end position="279"/>
    </location>
</feature>
<feature type="transmembrane region" description="Helical" evidence="5">
    <location>
        <begin position="15"/>
        <end position="35"/>
    </location>
</feature>
<dbReference type="OrthoDB" id="5868253at2759"/>
<evidence type="ECO:0000256" key="5">
    <source>
        <dbReference type="SAM" id="Phobius"/>
    </source>
</evidence>
<evidence type="ECO:0000256" key="2">
    <source>
        <dbReference type="ARBA" id="ARBA00022692"/>
    </source>
</evidence>
<dbReference type="InterPro" id="IPR019426">
    <property type="entry name" value="7TM_GPCR_serpentine_rcpt_Srv"/>
</dbReference>
<dbReference type="SUPFAM" id="SSF81321">
    <property type="entry name" value="Family A G protein-coupled receptor-like"/>
    <property type="match status" value="1"/>
</dbReference>
<keyword evidence="4 5" id="KW-0472">Membrane</keyword>
<dbReference type="PROSITE" id="PS50262">
    <property type="entry name" value="G_PROTEIN_RECEP_F1_2"/>
    <property type="match status" value="1"/>
</dbReference>
<reference evidence="7" key="1">
    <citation type="submission" date="2022-11" db="EMBL/GenBank/DDBJ databases">
        <authorList>
            <person name="Kikuchi T."/>
        </authorList>
    </citation>
    <scope>NUCLEOTIDE SEQUENCE</scope>
    <source>
        <strain evidence="7">PS1010</strain>
    </source>
</reference>
<dbReference type="GO" id="GO:0016020">
    <property type="term" value="C:membrane"/>
    <property type="evidence" value="ECO:0007669"/>
    <property type="project" value="UniProtKB-SubCell"/>
</dbReference>
<dbReference type="AlphaFoldDB" id="A0A9P1ILK3"/>
<dbReference type="PANTHER" id="PTHR24224">
    <property type="entry name" value="CARDIOACCELERATORY PEPTIDE RECEPTOR-RELATED"/>
    <property type="match status" value="1"/>
</dbReference>
<evidence type="ECO:0000256" key="3">
    <source>
        <dbReference type="ARBA" id="ARBA00022989"/>
    </source>
</evidence>
<dbReference type="Proteomes" id="UP001152747">
    <property type="component" value="Unassembled WGS sequence"/>
</dbReference>
<organism evidence="7 8">
    <name type="scientific">Caenorhabditis angaria</name>
    <dbReference type="NCBI Taxonomy" id="860376"/>
    <lineage>
        <taxon>Eukaryota</taxon>
        <taxon>Metazoa</taxon>
        <taxon>Ecdysozoa</taxon>
        <taxon>Nematoda</taxon>
        <taxon>Chromadorea</taxon>
        <taxon>Rhabditida</taxon>
        <taxon>Rhabditina</taxon>
        <taxon>Rhabditomorpha</taxon>
        <taxon>Rhabditoidea</taxon>
        <taxon>Rhabditidae</taxon>
        <taxon>Peloderinae</taxon>
        <taxon>Caenorhabditis</taxon>
    </lineage>
</organism>
<dbReference type="EMBL" id="CANHGI010000004">
    <property type="protein sequence ID" value="CAI5447301.1"/>
    <property type="molecule type" value="Genomic_DNA"/>
</dbReference>
<dbReference type="Gene3D" id="1.20.1070.10">
    <property type="entry name" value="Rhodopsin 7-helix transmembrane proteins"/>
    <property type="match status" value="1"/>
</dbReference>
<feature type="transmembrane region" description="Helical" evidence="5">
    <location>
        <begin position="98"/>
        <end position="119"/>
    </location>
</feature>
<comment type="subcellular location">
    <subcellularLocation>
        <location evidence="1">Membrane</location>
    </subcellularLocation>
</comment>
<gene>
    <name evidence="7" type="ORF">CAMP_LOCUS9938</name>
</gene>
<feature type="transmembrane region" description="Helical" evidence="5">
    <location>
        <begin position="182"/>
        <end position="204"/>
    </location>
</feature>